<dbReference type="GeneID" id="16077473"/>
<feature type="compositionally biased region" description="Low complexity" evidence="1">
    <location>
        <begin position="641"/>
        <end position="651"/>
    </location>
</feature>
<proteinExistence type="predicted"/>
<feature type="region of interest" description="Disordered" evidence="1">
    <location>
        <begin position="113"/>
        <end position="136"/>
    </location>
</feature>
<evidence type="ECO:0000313" key="3">
    <source>
        <dbReference type="Proteomes" id="UP000007799"/>
    </source>
</evidence>
<feature type="region of interest" description="Disordered" evidence="1">
    <location>
        <begin position="1"/>
        <end position="30"/>
    </location>
</feature>
<feature type="region of interest" description="Disordered" evidence="1">
    <location>
        <begin position="58"/>
        <end position="80"/>
    </location>
</feature>
<feature type="compositionally biased region" description="Low complexity" evidence="1">
    <location>
        <begin position="500"/>
        <end position="529"/>
    </location>
</feature>
<evidence type="ECO:0000256" key="1">
    <source>
        <dbReference type="SAM" id="MobiDB-lite"/>
    </source>
</evidence>
<accession>F2U225</accession>
<gene>
    <name evidence="2" type="ORF">PTSG_02391</name>
</gene>
<feature type="compositionally biased region" description="Polar residues" evidence="1">
    <location>
        <begin position="340"/>
        <end position="359"/>
    </location>
</feature>
<feature type="compositionally biased region" description="Basic residues" evidence="1">
    <location>
        <begin position="602"/>
        <end position="618"/>
    </location>
</feature>
<dbReference type="Proteomes" id="UP000007799">
    <property type="component" value="Unassembled WGS sequence"/>
</dbReference>
<dbReference type="EMBL" id="GL832959">
    <property type="protein sequence ID" value="EGD81677.1"/>
    <property type="molecule type" value="Genomic_DNA"/>
</dbReference>
<name>F2U225_SALR5</name>
<feature type="region of interest" description="Disordered" evidence="1">
    <location>
        <begin position="602"/>
        <end position="666"/>
    </location>
</feature>
<evidence type="ECO:0000313" key="2">
    <source>
        <dbReference type="EMBL" id="EGD81677.1"/>
    </source>
</evidence>
<dbReference type="RefSeq" id="XP_004996881.1">
    <property type="nucleotide sequence ID" value="XM_004996824.1"/>
</dbReference>
<dbReference type="KEGG" id="sre:PTSG_02391"/>
<feature type="compositionally biased region" description="Basic and acidic residues" evidence="1">
    <location>
        <begin position="171"/>
        <end position="186"/>
    </location>
</feature>
<feature type="compositionally biased region" description="Low complexity" evidence="1">
    <location>
        <begin position="198"/>
        <end position="216"/>
    </location>
</feature>
<dbReference type="AlphaFoldDB" id="F2U225"/>
<feature type="region of interest" description="Disordered" evidence="1">
    <location>
        <begin position="463"/>
        <end position="576"/>
    </location>
</feature>
<feature type="region of interest" description="Disordered" evidence="1">
    <location>
        <begin position="254"/>
        <end position="359"/>
    </location>
</feature>
<reference evidence="2" key="1">
    <citation type="submission" date="2009-08" db="EMBL/GenBank/DDBJ databases">
        <title>Annotation of Salpingoeca rosetta.</title>
        <authorList>
            <consortium name="The Broad Institute Genome Sequencing Platform"/>
            <person name="Russ C."/>
            <person name="Cuomo C."/>
            <person name="Burger G."/>
            <person name="Gray M.W."/>
            <person name="Holland P.W.H."/>
            <person name="King N."/>
            <person name="Lang F.B.F."/>
            <person name="Roger A.J."/>
            <person name="Ruiz-Trillo I."/>
            <person name="Young S.K."/>
            <person name="Zeng Q."/>
            <person name="Gargeya S."/>
            <person name="Alvarado L."/>
            <person name="Berlin A."/>
            <person name="Chapman S.B."/>
            <person name="Chen Z."/>
            <person name="Freedman E."/>
            <person name="Gellesch M."/>
            <person name="Goldberg J."/>
            <person name="Griggs A."/>
            <person name="Gujja S."/>
            <person name="Heilman E."/>
            <person name="Heiman D."/>
            <person name="Howarth C."/>
            <person name="Mehta T."/>
            <person name="Neiman D."/>
            <person name="Pearson M."/>
            <person name="Roberts A."/>
            <person name="Saif S."/>
            <person name="Shea T."/>
            <person name="Shenoy N."/>
            <person name="Sisk P."/>
            <person name="Stolte C."/>
            <person name="Sykes S."/>
            <person name="White J."/>
            <person name="Yandava C."/>
            <person name="Haas B."/>
            <person name="Nusbaum C."/>
            <person name="Birren B."/>
        </authorList>
    </citation>
    <scope>NUCLEOTIDE SEQUENCE</scope>
    <source>
        <strain evidence="2">ATCC 50818</strain>
    </source>
</reference>
<protein>
    <submittedName>
        <fullName evidence="2">Uncharacterized protein</fullName>
    </submittedName>
</protein>
<feature type="compositionally biased region" description="Low complexity" evidence="1">
    <location>
        <begin position="293"/>
        <end position="302"/>
    </location>
</feature>
<dbReference type="InParanoid" id="F2U225"/>
<feature type="region of interest" description="Disordered" evidence="1">
    <location>
        <begin position="167"/>
        <end position="230"/>
    </location>
</feature>
<keyword evidence="3" id="KW-1185">Reference proteome</keyword>
<feature type="compositionally biased region" description="Low complexity" evidence="1">
    <location>
        <begin position="20"/>
        <end position="30"/>
    </location>
</feature>
<organism evidence="2 3">
    <name type="scientific">Salpingoeca rosetta (strain ATCC 50818 / BSB-021)</name>
    <dbReference type="NCBI Taxonomy" id="946362"/>
    <lineage>
        <taxon>Eukaryota</taxon>
        <taxon>Choanoflagellata</taxon>
        <taxon>Craspedida</taxon>
        <taxon>Salpingoecidae</taxon>
        <taxon>Salpingoeca</taxon>
    </lineage>
</organism>
<sequence>MSVLAGITGLHLQGQPRSTAPNPQASSAAQPSYALHIDVDDINMAALDTWQPPSYDDDRDLVALKSNNNNNNNNRQAMKPGLNAIDRSDSAMHPLPGLTSPTSILDAISGHFDTNQHHHQHGSSTDRAEPHHPPTRACFGDAVFSFSPLLRRHRRCRNHSIESINLEEEDLHSGPETRRATRGHSDADDDDDVDDASCRSSSRSSSGSSSSSASVSDTEEDDLQPCPHASAPSTSALVGALFPAVAAGASLCTAASGSSSMRPPLLSHPQALLGDSTAPATHARRHSQQRSPSSNTNNTSNTAGRKAGGSTKPGATRNRRSRKNRGGTNKAGPHSRHTRCSSLDSGFGTPTTLLGSPDNTAVHLHPYRQQPHQRHLMAAPTPVPGFPAHHLAQAYRPQQQQPPYHPHLHPHPMRAAASAAQLVAVPSPVPNFPLLLTGVATHPHQQQQEHQQQQHMAGSRFLPTTAHVGPASGFVPTGAPVPPSTPAAAPNPTRQRSKRSSTSTNSSTTNNSKAPKVAGSNNAASAAAAVTSPALPPRRHQLSGESSDEHDGAPAEDGEEREGASSPADSNDDIEPTMLSTNEIKHALPSWMCAEVCGIKKKKTRRGCRGHRRNRKKKLLEEQHQHQHQHQRQRSRHYHLQPQQQDQQSQQEASLRSPHGQVEDMLSRLVVSAARFSADP</sequence>
<feature type="compositionally biased region" description="Basic residues" evidence="1">
    <location>
        <begin position="626"/>
        <end position="639"/>
    </location>
</feature>